<dbReference type="Proteomes" id="UP000515158">
    <property type="component" value="Unplaced"/>
</dbReference>
<sequence>MSQRRVRDGCKSVVLGVFLLFVFGPHIANGKAGKAINSYAGKYIVYADTFYMCDSESLWDWNFRVSHWNPAKPNELQRLTGWFNATVHSLTDASWVNVVLDVRANNMWKENAFVFKFPNMACTSVKKQIPEFWNVVLKLPRNEKVCRIPPKLYELHDEPIAWFFPSFPVMPYGNYRFRLTMGPPGKPAMSCLAAECHIVPKMS</sequence>
<dbReference type="GeneID" id="117643634"/>
<organism evidence="3">
    <name type="scientific">Thrips palmi</name>
    <name type="common">Melon thrips</name>
    <dbReference type="NCBI Taxonomy" id="161013"/>
    <lineage>
        <taxon>Eukaryota</taxon>
        <taxon>Metazoa</taxon>
        <taxon>Ecdysozoa</taxon>
        <taxon>Arthropoda</taxon>
        <taxon>Hexapoda</taxon>
        <taxon>Insecta</taxon>
        <taxon>Pterygota</taxon>
        <taxon>Neoptera</taxon>
        <taxon>Paraneoptera</taxon>
        <taxon>Thysanoptera</taxon>
        <taxon>Terebrantia</taxon>
        <taxon>Thripoidea</taxon>
        <taxon>Thripidae</taxon>
        <taxon>Thrips</taxon>
    </lineage>
</organism>
<reference evidence="3 4" key="1">
    <citation type="submission" date="2025-04" db="UniProtKB">
        <authorList>
            <consortium name="RefSeq"/>
        </authorList>
    </citation>
    <scope>IDENTIFICATION</scope>
    <source>
        <tissue evidence="3 4">Total insect</tissue>
    </source>
</reference>
<protein>
    <submittedName>
        <fullName evidence="3 4">Uncharacterized protein LOC117643634 isoform X2</fullName>
    </submittedName>
</protein>
<feature type="signal peptide" evidence="1">
    <location>
        <begin position="1"/>
        <end position="30"/>
    </location>
</feature>
<evidence type="ECO:0000313" key="4">
    <source>
        <dbReference type="RefSeq" id="XP_034238521.1"/>
    </source>
</evidence>
<evidence type="ECO:0000256" key="1">
    <source>
        <dbReference type="SAM" id="SignalP"/>
    </source>
</evidence>
<keyword evidence="2" id="KW-1185">Reference proteome</keyword>
<accession>A0A6P8YMW9</accession>
<evidence type="ECO:0000313" key="2">
    <source>
        <dbReference type="Proteomes" id="UP000515158"/>
    </source>
</evidence>
<dbReference type="OrthoDB" id="8213146at2759"/>
<evidence type="ECO:0000313" key="3">
    <source>
        <dbReference type="RefSeq" id="XP_034238520.1"/>
    </source>
</evidence>
<proteinExistence type="predicted"/>
<gene>
    <name evidence="3 4" type="primary">LOC117643634</name>
</gene>
<dbReference type="AlphaFoldDB" id="A0A6P8YMW9"/>
<keyword evidence="1" id="KW-0732">Signal</keyword>
<feature type="chain" id="PRO_5044654820" evidence="1">
    <location>
        <begin position="31"/>
        <end position="203"/>
    </location>
</feature>
<dbReference type="RefSeq" id="XP_034238521.1">
    <property type="nucleotide sequence ID" value="XM_034382630.1"/>
</dbReference>
<name>A0A6P8YMW9_THRPL</name>
<dbReference type="RefSeq" id="XP_034238520.1">
    <property type="nucleotide sequence ID" value="XM_034382629.1"/>
</dbReference>